<reference evidence="1" key="1">
    <citation type="submission" date="2020-07" db="EMBL/GenBank/DDBJ databases">
        <authorList>
            <person name="Lin J."/>
        </authorList>
    </citation>
    <scope>NUCLEOTIDE SEQUENCE</scope>
</reference>
<name>A0A6V7NW02_ANACO</name>
<protein>
    <submittedName>
        <fullName evidence="1">Uncharacterized protein</fullName>
    </submittedName>
</protein>
<organism evidence="1">
    <name type="scientific">Ananas comosus var. bracteatus</name>
    <name type="common">red pineapple</name>
    <dbReference type="NCBI Taxonomy" id="296719"/>
    <lineage>
        <taxon>Eukaryota</taxon>
        <taxon>Viridiplantae</taxon>
        <taxon>Streptophyta</taxon>
        <taxon>Embryophyta</taxon>
        <taxon>Tracheophyta</taxon>
        <taxon>Spermatophyta</taxon>
        <taxon>Magnoliopsida</taxon>
        <taxon>Liliopsida</taxon>
        <taxon>Poales</taxon>
        <taxon>Bromeliaceae</taxon>
        <taxon>Bromelioideae</taxon>
        <taxon>Ananas</taxon>
    </lineage>
</organism>
<sequence>MATLRGFRYTMVTHLLGLFEELQQGEHGIRNGQEIVVLLRTKIACIEIDQISNLTSAAFHRAQGGQRKAFADALRSNGGKVDLVLFEGKTHTDLFIQDPLRGGRDELLEDIVAMINSDDDDASTRANDVIAGSPARRLVPEFMLKLARRISPF</sequence>
<proteinExistence type="predicted"/>
<accession>A0A6V7NW02</accession>
<gene>
    <name evidence="1" type="ORF">CB5_LOCUS5983</name>
</gene>
<evidence type="ECO:0000313" key="1">
    <source>
        <dbReference type="EMBL" id="CAD1822772.1"/>
    </source>
</evidence>
<dbReference type="EMBL" id="LR862142">
    <property type="protein sequence ID" value="CAD1822772.1"/>
    <property type="molecule type" value="Genomic_DNA"/>
</dbReference>
<dbReference type="AlphaFoldDB" id="A0A6V7NW02"/>